<feature type="transmembrane region" description="Helical" evidence="1">
    <location>
        <begin position="308"/>
        <end position="326"/>
    </location>
</feature>
<feature type="domain" description="Acyltransferase 3" evidence="2">
    <location>
        <begin position="9"/>
        <end position="355"/>
    </location>
</feature>
<reference evidence="4" key="1">
    <citation type="journal article" date="2019" name="Int. J. Syst. Evol. Microbiol.">
        <title>The Global Catalogue of Microorganisms (GCM) 10K type strain sequencing project: providing services to taxonomists for standard genome sequencing and annotation.</title>
        <authorList>
            <consortium name="The Broad Institute Genomics Platform"/>
            <consortium name="The Broad Institute Genome Sequencing Center for Infectious Disease"/>
            <person name="Wu L."/>
            <person name="Ma J."/>
        </authorList>
    </citation>
    <scope>NUCLEOTIDE SEQUENCE [LARGE SCALE GENOMIC DNA]</scope>
    <source>
        <strain evidence="4">CCUG 62114</strain>
    </source>
</reference>
<sequence>MITKDRIFGLDFIRAFATILVIASHGALLFPGYNNLVTDALQLLGVFGVEMFYVLSGFLIGGILLKLLDKNSLTIHTVKYFWVRRWFRTLPLYFLILLINIVKSIIFSEALPGQLWKYFFFLQNFNHKQSYFFPESWSLTVEEFSYVFAPLLILVLIKLVRDRAKAFLLASIFAIVFFIGVKLSYYFSNVHNYEDLIIWNASLKGVVVYRLDSIFYGFLMAYLFNKHIRIFKRYKMYMLLFGMVLFFLIYGIMIVTKFQITGVKFFWNVLYLPLNSIAIASCLPFIYYLSKPNVMLKNLIQNISMYSYSIYLIHYSLILSFMVKYLPLNSFSIIQKWALLLLYTILSYLLSSYMYKYFEKPMMDLRDKPIFKKP</sequence>
<proteinExistence type="predicted"/>
<feature type="transmembrane region" description="Helical" evidence="1">
    <location>
        <begin position="167"/>
        <end position="187"/>
    </location>
</feature>
<dbReference type="GO" id="GO:0016746">
    <property type="term" value="F:acyltransferase activity"/>
    <property type="evidence" value="ECO:0007669"/>
    <property type="project" value="UniProtKB-KW"/>
</dbReference>
<feature type="transmembrane region" description="Helical" evidence="1">
    <location>
        <begin position="144"/>
        <end position="160"/>
    </location>
</feature>
<keyword evidence="1" id="KW-1133">Transmembrane helix</keyword>
<feature type="transmembrane region" description="Helical" evidence="1">
    <location>
        <begin position="265"/>
        <end position="287"/>
    </location>
</feature>
<feature type="transmembrane region" description="Helical" evidence="1">
    <location>
        <begin position="338"/>
        <end position="358"/>
    </location>
</feature>
<dbReference type="Proteomes" id="UP001596997">
    <property type="component" value="Unassembled WGS sequence"/>
</dbReference>
<keyword evidence="1" id="KW-0812">Transmembrane</keyword>
<dbReference type="EC" id="2.3.-.-" evidence="3"/>
<organism evidence="3 4">
    <name type="scientific">Pseudofulvibacter geojedonensis</name>
    <dbReference type="NCBI Taxonomy" id="1123758"/>
    <lineage>
        <taxon>Bacteria</taxon>
        <taxon>Pseudomonadati</taxon>
        <taxon>Bacteroidota</taxon>
        <taxon>Flavobacteriia</taxon>
        <taxon>Flavobacteriales</taxon>
        <taxon>Flavobacteriaceae</taxon>
        <taxon>Pseudofulvibacter</taxon>
    </lineage>
</organism>
<evidence type="ECO:0000313" key="4">
    <source>
        <dbReference type="Proteomes" id="UP001596997"/>
    </source>
</evidence>
<dbReference type="InterPro" id="IPR002656">
    <property type="entry name" value="Acyl_transf_3_dom"/>
</dbReference>
<dbReference type="PANTHER" id="PTHR23028">
    <property type="entry name" value="ACETYLTRANSFERASE"/>
    <property type="match status" value="1"/>
</dbReference>
<feature type="transmembrane region" description="Helical" evidence="1">
    <location>
        <begin position="236"/>
        <end position="253"/>
    </location>
</feature>
<dbReference type="PANTHER" id="PTHR23028:SF53">
    <property type="entry name" value="ACYL_TRANSF_3 DOMAIN-CONTAINING PROTEIN"/>
    <property type="match status" value="1"/>
</dbReference>
<feature type="transmembrane region" description="Helical" evidence="1">
    <location>
        <begin position="12"/>
        <end position="31"/>
    </location>
</feature>
<evidence type="ECO:0000313" key="3">
    <source>
        <dbReference type="EMBL" id="MFD0964132.1"/>
    </source>
</evidence>
<keyword evidence="1" id="KW-0472">Membrane</keyword>
<keyword evidence="3" id="KW-0808">Transferase</keyword>
<feature type="transmembrane region" description="Helical" evidence="1">
    <location>
        <begin position="207"/>
        <end position="224"/>
    </location>
</feature>
<accession>A0ABW3I3D5</accession>
<evidence type="ECO:0000259" key="2">
    <source>
        <dbReference type="Pfam" id="PF01757"/>
    </source>
</evidence>
<evidence type="ECO:0000256" key="1">
    <source>
        <dbReference type="SAM" id="Phobius"/>
    </source>
</evidence>
<keyword evidence="3" id="KW-0012">Acyltransferase</keyword>
<protein>
    <submittedName>
        <fullName evidence="3">Acyltransferase family protein</fullName>
        <ecNumber evidence="3">2.3.-.-</ecNumber>
    </submittedName>
</protein>
<feature type="transmembrane region" description="Helical" evidence="1">
    <location>
        <begin position="86"/>
        <end position="107"/>
    </location>
</feature>
<dbReference type="Pfam" id="PF01757">
    <property type="entry name" value="Acyl_transf_3"/>
    <property type="match status" value="1"/>
</dbReference>
<name>A0ABW3I3D5_9FLAO</name>
<dbReference type="InterPro" id="IPR050879">
    <property type="entry name" value="Acyltransferase_3"/>
</dbReference>
<dbReference type="EMBL" id="JBHTJM010000008">
    <property type="protein sequence ID" value="MFD0964132.1"/>
    <property type="molecule type" value="Genomic_DNA"/>
</dbReference>
<comment type="caution">
    <text evidence="3">The sequence shown here is derived from an EMBL/GenBank/DDBJ whole genome shotgun (WGS) entry which is preliminary data.</text>
</comment>
<dbReference type="RefSeq" id="WP_377715549.1">
    <property type="nucleotide sequence ID" value="NZ_JBHTJM010000008.1"/>
</dbReference>
<gene>
    <name evidence="3" type="ORF">ACFQ1O_08965</name>
</gene>
<feature type="transmembrane region" description="Helical" evidence="1">
    <location>
        <begin position="43"/>
        <end position="65"/>
    </location>
</feature>
<keyword evidence="4" id="KW-1185">Reference proteome</keyword>